<dbReference type="GO" id="GO:0005789">
    <property type="term" value="C:endoplasmic reticulum membrane"/>
    <property type="evidence" value="ECO:0007669"/>
    <property type="project" value="UniProtKB-SubCell"/>
</dbReference>
<keyword evidence="5 8" id="KW-1133">Transmembrane helix</keyword>
<feature type="transmembrane region" description="Helical" evidence="8">
    <location>
        <begin position="172"/>
        <end position="194"/>
    </location>
</feature>
<evidence type="ECO:0000259" key="9">
    <source>
        <dbReference type="SMART" id="SM00014"/>
    </source>
</evidence>
<feature type="transmembrane region" description="Helical" evidence="8">
    <location>
        <begin position="338"/>
        <end position="355"/>
    </location>
</feature>
<dbReference type="InterPro" id="IPR000326">
    <property type="entry name" value="PAP2/HPO"/>
</dbReference>
<protein>
    <submittedName>
        <fullName evidence="10">Sphingosine-1-phosphate phosphatase 1</fullName>
        <ecNumber evidence="10">3.1.3.-</ecNumber>
    </submittedName>
</protein>
<keyword evidence="6 8" id="KW-0472">Membrane</keyword>
<keyword evidence="4" id="KW-0256">Endoplasmic reticulum</keyword>
<evidence type="ECO:0000256" key="1">
    <source>
        <dbReference type="ARBA" id="ARBA00004477"/>
    </source>
</evidence>
<dbReference type="OrthoDB" id="301434at2759"/>
<dbReference type="PANTHER" id="PTHR14969">
    <property type="entry name" value="SPHINGOSINE-1-PHOSPHATE PHOSPHOHYDROLASE"/>
    <property type="match status" value="1"/>
</dbReference>
<dbReference type="GO" id="GO:0006670">
    <property type="term" value="P:sphingosine metabolic process"/>
    <property type="evidence" value="ECO:0007669"/>
    <property type="project" value="TreeGrafter"/>
</dbReference>
<organism evidence="10 11">
    <name type="scientific">Mytilus galloprovincialis</name>
    <name type="common">Mediterranean mussel</name>
    <dbReference type="NCBI Taxonomy" id="29158"/>
    <lineage>
        <taxon>Eukaryota</taxon>
        <taxon>Metazoa</taxon>
        <taxon>Spiralia</taxon>
        <taxon>Lophotrochozoa</taxon>
        <taxon>Mollusca</taxon>
        <taxon>Bivalvia</taxon>
        <taxon>Autobranchia</taxon>
        <taxon>Pteriomorphia</taxon>
        <taxon>Mytilida</taxon>
        <taxon>Mytiloidea</taxon>
        <taxon>Mytilidae</taxon>
        <taxon>Mytilinae</taxon>
        <taxon>Mytilus</taxon>
    </lineage>
</organism>
<dbReference type="SUPFAM" id="SSF48317">
    <property type="entry name" value="Acid phosphatase/Vanadium-dependent haloperoxidase"/>
    <property type="match status" value="1"/>
</dbReference>
<accession>A0A8B6CP97</accession>
<sequence length="418" mass="47444">MAKLKKFFHLSDPEYTAKFQRLCGVYLNYQSDQPSEGSLENENNSCTVRKRIGLQDCRKNNIIENQNHQNESHDTVFRTPKSEADRIWKHLSMFQKSLFYILTCASSLGNEAFYLLFYPYVAWNMDSVVVRHTNVVWTLCMYAGQAAKDYLIWPRPTSPPVVRLETDFLQEYAMPSTHAMSATAIPFMLAYSIIHRYDISPVFVISIAICWCLLVCLSRLYLGVHSVLDLLCGVIASLIIILLTVPYMKEYDMFQQSHPIAPLVVFGISLALSTVCYPNAKDGSPYTAKADAVQIVAVSAGVTLGTWINYQFGFTVDKGQVFQAQIVIPTITMMAESLLRFVIGIVILGALYSVMKKSSVHFFSYVFNLEKPNKKHPSVEIGYKFVTYYVLGFAIIFLIPYIHFLLGLGRTAYFNEVQ</sequence>
<feature type="transmembrane region" description="Helical" evidence="8">
    <location>
        <begin position="260"/>
        <end position="280"/>
    </location>
</feature>
<dbReference type="GO" id="GO:0042392">
    <property type="term" value="F:sphingosine-1-phosphate phosphatase activity"/>
    <property type="evidence" value="ECO:0007669"/>
    <property type="project" value="TreeGrafter"/>
</dbReference>
<dbReference type="EMBL" id="UYJE01002001">
    <property type="protein sequence ID" value="VDI07087.1"/>
    <property type="molecule type" value="Genomic_DNA"/>
</dbReference>
<dbReference type="Proteomes" id="UP000596742">
    <property type="component" value="Unassembled WGS sequence"/>
</dbReference>
<dbReference type="PANTHER" id="PTHR14969:SF28">
    <property type="entry name" value="DIHYDROSPHINGOSINE 1-PHOSPHATE PHOSPHATASE LCB3-RELATED"/>
    <property type="match status" value="1"/>
</dbReference>
<evidence type="ECO:0000256" key="6">
    <source>
        <dbReference type="ARBA" id="ARBA00023136"/>
    </source>
</evidence>
<comment type="similarity">
    <text evidence="7">Belongs to the type 2 lipid phosphate phosphatase family.</text>
</comment>
<feature type="domain" description="Phosphatidic acid phosphatase type 2/haloperoxidase" evidence="9">
    <location>
        <begin position="130"/>
        <end position="245"/>
    </location>
</feature>
<dbReference type="SMART" id="SM00014">
    <property type="entry name" value="acidPPc"/>
    <property type="match status" value="1"/>
</dbReference>
<proteinExistence type="inferred from homology"/>
<dbReference type="Gene3D" id="1.20.144.10">
    <property type="entry name" value="Phosphatidic acid phosphatase type 2/haloperoxidase"/>
    <property type="match status" value="1"/>
</dbReference>
<feature type="transmembrane region" description="Helical" evidence="8">
    <location>
        <begin position="98"/>
        <end position="121"/>
    </location>
</feature>
<evidence type="ECO:0000256" key="5">
    <source>
        <dbReference type="ARBA" id="ARBA00022989"/>
    </source>
</evidence>
<dbReference type="EC" id="3.1.3.-" evidence="10"/>
<evidence type="ECO:0000256" key="4">
    <source>
        <dbReference type="ARBA" id="ARBA00022824"/>
    </source>
</evidence>
<feature type="transmembrane region" description="Helical" evidence="8">
    <location>
        <begin position="227"/>
        <end position="248"/>
    </location>
</feature>
<evidence type="ECO:0000313" key="10">
    <source>
        <dbReference type="EMBL" id="VDI07087.1"/>
    </source>
</evidence>
<evidence type="ECO:0000256" key="3">
    <source>
        <dbReference type="ARBA" id="ARBA00022801"/>
    </source>
</evidence>
<evidence type="ECO:0000256" key="8">
    <source>
        <dbReference type="SAM" id="Phobius"/>
    </source>
</evidence>
<keyword evidence="2 8" id="KW-0812">Transmembrane</keyword>
<evidence type="ECO:0000256" key="2">
    <source>
        <dbReference type="ARBA" id="ARBA00022692"/>
    </source>
</evidence>
<evidence type="ECO:0000313" key="11">
    <source>
        <dbReference type="Proteomes" id="UP000596742"/>
    </source>
</evidence>
<dbReference type="CDD" id="cd03388">
    <property type="entry name" value="PAP2_SPPase1"/>
    <property type="match status" value="1"/>
</dbReference>
<feature type="transmembrane region" description="Helical" evidence="8">
    <location>
        <begin position="386"/>
        <end position="408"/>
    </location>
</feature>
<comment type="caution">
    <text evidence="10">The sequence shown here is derived from an EMBL/GenBank/DDBJ whole genome shotgun (WGS) entry which is preliminary data.</text>
</comment>
<dbReference type="Pfam" id="PF01569">
    <property type="entry name" value="PAP2"/>
    <property type="match status" value="1"/>
</dbReference>
<keyword evidence="11" id="KW-1185">Reference proteome</keyword>
<evidence type="ECO:0000256" key="7">
    <source>
        <dbReference type="ARBA" id="ARBA00038324"/>
    </source>
</evidence>
<dbReference type="InterPro" id="IPR036938">
    <property type="entry name" value="PAP2/HPO_sf"/>
</dbReference>
<feature type="transmembrane region" description="Helical" evidence="8">
    <location>
        <begin position="201"/>
        <end position="221"/>
    </location>
</feature>
<comment type="subcellular location">
    <subcellularLocation>
        <location evidence="1">Endoplasmic reticulum membrane</location>
        <topology evidence="1">Multi-pass membrane protein</topology>
    </subcellularLocation>
</comment>
<reference evidence="10" key="1">
    <citation type="submission" date="2018-11" db="EMBL/GenBank/DDBJ databases">
        <authorList>
            <person name="Alioto T."/>
            <person name="Alioto T."/>
        </authorList>
    </citation>
    <scope>NUCLEOTIDE SEQUENCE</scope>
</reference>
<keyword evidence="3 10" id="KW-0378">Hydrolase</keyword>
<name>A0A8B6CP97_MYTGA</name>
<gene>
    <name evidence="10" type="ORF">MGAL_10B019349</name>
</gene>
<feature type="transmembrane region" description="Helical" evidence="8">
    <location>
        <begin position="292"/>
        <end position="310"/>
    </location>
</feature>
<dbReference type="AlphaFoldDB" id="A0A8B6CP97"/>